<dbReference type="AlphaFoldDB" id="B4DBL8"/>
<dbReference type="RefSeq" id="WP_006983627.1">
    <property type="nucleotide sequence ID" value="NZ_ABVL01000038.1"/>
</dbReference>
<feature type="chain" id="PRO_5002803400" description="Lipoprotein" evidence="1">
    <location>
        <begin position="18"/>
        <end position="56"/>
    </location>
</feature>
<organism evidence="2 3">
    <name type="scientific">Chthoniobacter flavus Ellin428</name>
    <dbReference type="NCBI Taxonomy" id="497964"/>
    <lineage>
        <taxon>Bacteria</taxon>
        <taxon>Pseudomonadati</taxon>
        <taxon>Verrucomicrobiota</taxon>
        <taxon>Spartobacteria</taxon>
        <taxon>Chthoniobacterales</taxon>
        <taxon>Chthoniobacteraceae</taxon>
        <taxon>Chthoniobacter</taxon>
    </lineage>
</organism>
<dbReference type="PROSITE" id="PS51257">
    <property type="entry name" value="PROKAR_LIPOPROTEIN"/>
    <property type="match status" value="1"/>
</dbReference>
<evidence type="ECO:0000256" key="1">
    <source>
        <dbReference type="SAM" id="SignalP"/>
    </source>
</evidence>
<evidence type="ECO:0008006" key="4">
    <source>
        <dbReference type="Google" id="ProtNLM"/>
    </source>
</evidence>
<proteinExistence type="predicted"/>
<keyword evidence="3" id="KW-1185">Reference proteome</keyword>
<dbReference type="STRING" id="497964.CfE428DRAFT_6309"/>
<reference evidence="2 3" key="1">
    <citation type="journal article" date="2011" name="J. Bacteriol.">
        <title>Genome sequence of Chthoniobacter flavus Ellin428, an aerobic heterotrophic soil bacterium.</title>
        <authorList>
            <person name="Kant R."/>
            <person name="van Passel M.W."/>
            <person name="Palva A."/>
            <person name="Lucas S."/>
            <person name="Lapidus A."/>
            <person name="Glavina Del Rio T."/>
            <person name="Dalin E."/>
            <person name="Tice H."/>
            <person name="Bruce D."/>
            <person name="Goodwin L."/>
            <person name="Pitluck S."/>
            <person name="Larimer F.W."/>
            <person name="Land M.L."/>
            <person name="Hauser L."/>
            <person name="Sangwan P."/>
            <person name="de Vos W.M."/>
            <person name="Janssen P.H."/>
            <person name="Smidt H."/>
        </authorList>
    </citation>
    <scope>NUCLEOTIDE SEQUENCE [LARGE SCALE GENOMIC DNA]</scope>
    <source>
        <strain evidence="2 3">Ellin428</strain>
    </source>
</reference>
<feature type="signal peptide" evidence="1">
    <location>
        <begin position="1"/>
        <end position="17"/>
    </location>
</feature>
<protein>
    <recommendedName>
        <fullName evidence="4">Lipoprotein</fullName>
    </recommendedName>
</protein>
<sequence>MKILLLFLALLSNSLLSGCAHDHNKEKPWKRTEPKWYESDMDEQDKNFFLGFFYNH</sequence>
<keyword evidence="1" id="KW-0732">Signal</keyword>
<dbReference type="EMBL" id="ABVL01000038">
    <property type="protein sequence ID" value="EDY16205.1"/>
    <property type="molecule type" value="Genomic_DNA"/>
</dbReference>
<accession>B4DBL8</accession>
<gene>
    <name evidence="2" type="ORF">CfE428DRAFT_6309</name>
</gene>
<evidence type="ECO:0000313" key="3">
    <source>
        <dbReference type="Proteomes" id="UP000005824"/>
    </source>
</evidence>
<comment type="caution">
    <text evidence="2">The sequence shown here is derived from an EMBL/GenBank/DDBJ whole genome shotgun (WGS) entry which is preliminary data.</text>
</comment>
<dbReference type="InParanoid" id="B4DBL8"/>
<dbReference type="Proteomes" id="UP000005824">
    <property type="component" value="Unassembled WGS sequence"/>
</dbReference>
<evidence type="ECO:0000313" key="2">
    <source>
        <dbReference type="EMBL" id="EDY16205.1"/>
    </source>
</evidence>
<name>B4DBL8_9BACT</name>